<proteinExistence type="predicted"/>
<dbReference type="EMBL" id="BARU01019276">
    <property type="protein sequence ID" value="GAH50781.1"/>
    <property type="molecule type" value="Genomic_DNA"/>
</dbReference>
<gene>
    <name evidence="1" type="ORF">S03H2_31755</name>
</gene>
<name>X1FYN8_9ZZZZ</name>
<evidence type="ECO:0008006" key="2">
    <source>
        <dbReference type="Google" id="ProtNLM"/>
    </source>
</evidence>
<organism evidence="1">
    <name type="scientific">marine sediment metagenome</name>
    <dbReference type="NCBI Taxonomy" id="412755"/>
    <lineage>
        <taxon>unclassified sequences</taxon>
        <taxon>metagenomes</taxon>
        <taxon>ecological metagenomes</taxon>
    </lineage>
</organism>
<evidence type="ECO:0000313" key="1">
    <source>
        <dbReference type="EMBL" id="GAH50781.1"/>
    </source>
</evidence>
<dbReference type="AlphaFoldDB" id="X1FYN8"/>
<accession>X1FYN8</accession>
<reference evidence="1" key="1">
    <citation type="journal article" date="2014" name="Front. Microbiol.">
        <title>High frequency of phylogenetically diverse reductive dehalogenase-homologous genes in deep subseafloor sedimentary metagenomes.</title>
        <authorList>
            <person name="Kawai M."/>
            <person name="Futagami T."/>
            <person name="Toyoda A."/>
            <person name="Takaki Y."/>
            <person name="Nishi S."/>
            <person name="Hori S."/>
            <person name="Arai W."/>
            <person name="Tsubouchi T."/>
            <person name="Morono Y."/>
            <person name="Uchiyama I."/>
            <person name="Ito T."/>
            <person name="Fujiyama A."/>
            <person name="Inagaki F."/>
            <person name="Takami H."/>
        </authorList>
    </citation>
    <scope>NUCLEOTIDE SEQUENCE</scope>
    <source>
        <strain evidence="1">Expedition CK06-06</strain>
    </source>
</reference>
<sequence>MSTIIIPIAKTYCYGISTTGNELLRAYQIGGYSQSGKSVGWKLFRVSNISNLKVIDKSFENIRPEYNPRDSAMTTIYCNV</sequence>
<comment type="caution">
    <text evidence="1">The sequence shown here is derived from an EMBL/GenBank/DDBJ whole genome shotgun (WGS) entry which is preliminary data.</text>
</comment>
<protein>
    <recommendedName>
        <fullName evidence="2">WYL domain-containing protein</fullName>
    </recommendedName>
</protein>